<dbReference type="PANTHER" id="PTHR34595">
    <property type="entry name" value="BLR5612 PROTEIN"/>
    <property type="match status" value="1"/>
</dbReference>
<dbReference type="InterPro" id="IPR007296">
    <property type="entry name" value="DUF403"/>
</dbReference>
<name>A0A2Z3HCA0_9BACT</name>
<evidence type="ECO:0000259" key="3">
    <source>
        <dbReference type="Pfam" id="PF14403"/>
    </source>
</evidence>
<evidence type="ECO:0000313" key="5">
    <source>
        <dbReference type="Proteomes" id="UP000245802"/>
    </source>
</evidence>
<dbReference type="EMBL" id="CP025958">
    <property type="protein sequence ID" value="AWM40605.1"/>
    <property type="molecule type" value="Genomic_DNA"/>
</dbReference>
<feature type="domain" description="Circularly permuted ATP-grasp type 2" evidence="3">
    <location>
        <begin position="95"/>
        <end position="472"/>
    </location>
</feature>
<dbReference type="Pfam" id="PF14403">
    <property type="entry name" value="CP_ATPgrasp_2"/>
    <property type="match status" value="1"/>
</dbReference>
<dbReference type="Proteomes" id="UP000245802">
    <property type="component" value="Chromosome"/>
</dbReference>
<evidence type="ECO:0000313" key="4">
    <source>
        <dbReference type="EMBL" id="AWM40605.1"/>
    </source>
</evidence>
<gene>
    <name evidence="4" type="ORF">C1280_28910</name>
</gene>
<accession>A0A2Z3HCA0</accession>
<dbReference type="Gene3D" id="3.30.1490.270">
    <property type="match status" value="1"/>
</dbReference>
<reference evidence="4 5" key="1">
    <citation type="submission" date="2018-01" db="EMBL/GenBank/DDBJ databases">
        <title>G. obscuriglobus.</title>
        <authorList>
            <person name="Franke J."/>
            <person name="Blomberg W."/>
            <person name="Selmecki A."/>
        </authorList>
    </citation>
    <scope>NUCLEOTIDE SEQUENCE [LARGE SCALE GENOMIC DNA]</scope>
    <source>
        <strain evidence="4 5">DSM 5831</strain>
    </source>
</reference>
<dbReference type="OrthoDB" id="9803842at2"/>
<dbReference type="AlphaFoldDB" id="A0A2Z3HCA0"/>
<proteinExistence type="predicted"/>
<keyword evidence="5" id="KW-1185">Reference proteome</keyword>
<dbReference type="RefSeq" id="WP_109571296.1">
    <property type="nucleotide sequence ID" value="NZ_CP025958.1"/>
</dbReference>
<dbReference type="Gene3D" id="3.40.50.11290">
    <property type="match status" value="1"/>
</dbReference>
<dbReference type="KEGG" id="gog:C1280_28910"/>
<sequence>MSDGLTEPLTDPRLAPGTDFRSGAEPSGYYEAVDDAGEPRPHWAAFDDALRELGRDELAGRWREAKQLIRENGVTYNVYGDPHGIARPWQLDPIPLLVPTHESVFLGRGLIQRAKLMELVLTDLYGPQRLLKDGLIPPQLVFPNPGFLRPVHGIKVPGGRYLHLYAANLGRGSDGNWRVIGDRTQAPSGAGYALENRIVMTRTLPEAFRDCRVHRLALFFQTFRDTLRALAPRNKDNPRVVLLTPGPYNETYFEHAYLARYLGYTLVEGGDLTVRDNRVYLKVLGGLQPVDVIFRRLDDDFCDPLELRPDSFLGVPGLVHAARSGNVVVANALGTGVLETPALPAFLPRLCRAVLGEELKLESVATWWCGEPDSLRYVLDHLSQLVIKPVFPATRIEPVFPAELTAAQRIALVERLQARPWDFVAQDRLDLSSAPVLDGDRLVRRKLVVRAYLAADTNGGFMCMPGGLTRVSASPDTTVVSMQRGGGSKDTWVLADAAVSDFSLLPGSGQRVVLTRSGGNLPSRAADNLYWLGRYAERAEGLTRLLRGIVVRITERSGLVDSPELPHLLHALAITADPKCPRGEVECDPLDRVFPAVFDSSDPNSLASVVNAVRSVASVVRDLISLDMWRVVNSLGELTRPPVDDDGPTPAAVLDLLNRTVVTLAAFGGLATESMTRGEGWRFLDLGRKLERSLHTIGLIRATLVNVSPQEGPVLDAVLEVADSGMTYRRRYMSSLRAEAVLDLLVDDETNPRSLASQLAALAEDVDHLPRSTGLAGRAPEQRFALAALGSVRMAEPERLAVVEEGTRPALKVLLDHVAGWLPILSDAITQQYLSHLQTSRHLARPDLTLLTAADSGDRL</sequence>
<dbReference type="SUPFAM" id="SSF56059">
    <property type="entry name" value="Glutathione synthetase ATP-binding domain-like"/>
    <property type="match status" value="1"/>
</dbReference>
<feature type="region of interest" description="Disordered" evidence="1">
    <location>
        <begin position="1"/>
        <end position="27"/>
    </location>
</feature>
<organism evidence="4 5">
    <name type="scientific">Gemmata obscuriglobus</name>
    <dbReference type="NCBI Taxonomy" id="114"/>
    <lineage>
        <taxon>Bacteria</taxon>
        <taxon>Pseudomonadati</taxon>
        <taxon>Planctomycetota</taxon>
        <taxon>Planctomycetia</taxon>
        <taxon>Gemmatales</taxon>
        <taxon>Gemmataceae</taxon>
        <taxon>Gemmata</taxon>
    </lineage>
</organism>
<protein>
    <submittedName>
        <fullName evidence="4">Uncharacterized protein</fullName>
    </submittedName>
</protein>
<evidence type="ECO:0000259" key="2">
    <source>
        <dbReference type="Pfam" id="PF04168"/>
    </source>
</evidence>
<dbReference type="PANTHER" id="PTHR34595:SF2">
    <property type="entry name" value="BLR2978 PROTEIN"/>
    <property type="match status" value="1"/>
</dbReference>
<dbReference type="InterPro" id="IPR051680">
    <property type="entry name" value="ATP-dep_Glu-Cys_Ligase-2"/>
</dbReference>
<dbReference type="Pfam" id="PF04168">
    <property type="entry name" value="Alpha-E"/>
    <property type="match status" value="1"/>
</dbReference>
<feature type="domain" description="DUF403" evidence="2">
    <location>
        <begin position="521"/>
        <end position="834"/>
    </location>
</feature>
<dbReference type="InterPro" id="IPR025841">
    <property type="entry name" value="CP_ATPgrasp_2"/>
</dbReference>
<evidence type="ECO:0000256" key="1">
    <source>
        <dbReference type="SAM" id="MobiDB-lite"/>
    </source>
</evidence>